<keyword evidence="7" id="KW-0829">Tyrosine-protein kinase</keyword>
<dbReference type="GO" id="GO:0005886">
    <property type="term" value="C:plasma membrane"/>
    <property type="evidence" value="ECO:0007669"/>
    <property type="project" value="TreeGrafter"/>
</dbReference>
<dbReference type="PANTHER" id="PTHR32309">
    <property type="entry name" value="TYROSINE-PROTEIN KINASE"/>
    <property type="match status" value="1"/>
</dbReference>
<dbReference type="InterPro" id="IPR005702">
    <property type="entry name" value="Wzc-like_C"/>
</dbReference>
<keyword evidence="3" id="KW-0808">Transferase</keyword>
<dbReference type="AlphaFoldDB" id="A0A1T2XJM9"/>
<dbReference type="GO" id="GO:0004715">
    <property type="term" value="F:non-membrane spanning protein tyrosine kinase activity"/>
    <property type="evidence" value="ECO:0007669"/>
    <property type="project" value="UniProtKB-EC"/>
</dbReference>
<sequence length="231" mass="25324">MSRLIPKKLITESNPKSPISEGYRMLRTNIEFSTIDQKIQVIMVTSSKPSEGKSTTSANMAVAFAQANKRVLLIDADLRKPSQHYIFGTSNRIGLTTALFKQKLLEEVIQSTNTPNLSIIHAGPTPPNPSELLSSKHMSGLLSTIRGLYDVIIIDTPPILSVTDAQIVATYSDGVVLVVDSGKVKKDVALKAKASLEHVNAKIIGAVLNNINRNESDSYSYSYYYGERNDQ</sequence>
<dbReference type="InterPro" id="IPR027417">
    <property type="entry name" value="P-loop_NTPase"/>
</dbReference>
<evidence type="ECO:0000259" key="9">
    <source>
        <dbReference type="Pfam" id="PF13614"/>
    </source>
</evidence>
<proteinExistence type="inferred from homology"/>
<dbReference type="Gene3D" id="3.40.50.300">
    <property type="entry name" value="P-loop containing nucleotide triphosphate hydrolases"/>
    <property type="match status" value="1"/>
</dbReference>
<keyword evidence="5" id="KW-0418">Kinase</keyword>
<dbReference type="InterPro" id="IPR025669">
    <property type="entry name" value="AAA_dom"/>
</dbReference>
<keyword evidence="4" id="KW-0547">Nucleotide-binding</keyword>
<keyword evidence="11" id="KW-1185">Reference proteome</keyword>
<dbReference type="Proteomes" id="UP000190188">
    <property type="component" value="Unassembled WGS sequence"/>
</dbReference>
<evidence type="ECO:0000256" key="1">
    <source>
        <dbReference type="ARBA" id="ARBA00007316"/>
    </source>
</evidence>
<comment type="similarity">
    <text evidence="1">Belongs to the CpsD/CapB family.</text>
</comment>
<reference evidence="10 11" key="1">
    <citation type="submission" date="2017-01" db="EMBL/GenBank/DDBJ databases">
        <title>Genome analysis of Paenibacillus selenitrireducens ES3-24.</title>
        <authorList>
            <person name="Xu D."/>
            <person name="Yao R."/>
            <person name="Zheng S."/>
        </authorList>
    </citation>
    <scope>NUCLEOTIDE SEQUENCE [LARGE SCALE GENOMIC DNA]</scope>
    <source>
        <strain evidence="10 11">ES3-24</strain>
    </source>
</reference>
<dbReference type="RefSeq" id="WP_078497363.1">
    <property type="nucleotide sequence ID" value="NZ_MSZX01000002.1"/>
</dbReference>
<name>A0A1T2XJM9_9BACL</name>
<gene>
    <name evidence="10" type="ORF">BVG16_04505</name>
</gene>
<accession>A0A1T2XJM9</accession>
<dbReference type="EC" id="2.7.10.2" evidence="2"/>
<evidence type="ECO:0000256" key="2">
    <source>
        <dbReference type="ARBA" id="ARBA00011903"/>
    </source>
</evidence>
<dbReference type="CDD" id="cd05387">
    <property type="entry name" value="BY-kinase"/>
    <property type="match status" value="1"/>
</dbReference>
<dbReference type="Pfam" id="PF13614">
    <property type="entry name" value="AAA_31"/>
    <property type="match status" value="1"/>
</dbReference>
<protein>
    <recommendedName>
        <fullName evidence="2">non-specific protein-tyrosine kinase</fullName>
        <ecNumber evidence="2">2.7.10.2</ecNumber>
    </recommendedName>
</protein>
<evidence type="ECO:0000256" key="4">
    <source>
        <dbReference type="ARBA" id="ARBA00022741"/>
    </source>
</evidence>
<dbReference type="NCBIfam" id="TIGR01007">
    <property type="entry name" value="eps_fam"/>
    <property type="match status" value="1"/>
</dbReference>
<evidence type="ECO:0000313" key="10">
    <source>
        <dbReference type="EMBL" id="OPA80018.1"/>
    </source>
</evidence>
<dbReference type="EMBL" id="MSZX01000002">
    <property type="protein sequence ID" value="OPA80018.1"/>
    <property type="molecule type" value="Genomic_DNA"/>
</dbReference>
<evidence type="ECO:0000256" key="7">
    <source>
        <dbReference type="ARBA" id="ARBA00023137"/>
    </source>
</evidence>
<dbReference type="InterPro" id="IPR050445">
    <property type="entry name" value="Bact_polysacc_biosynth/exp"/>
</dbReference>
<organism evidence="10 11">
    <name type="scientific">Paenibacillus selenitireducens</name>
    <dbReference type="NCBI Taxonomy" id="1324314"/>
    <lineage>
        <taxon>Bacteria</taxon>
        <taxon>Bacillati</taxon>
        <taxon>Bacillota</taxon>
        <taxon>Bacilli</taxon>
        <taxon>Bacillales</taxon>
        <taxon>Paenibacillaceae</taxon>
        <taxon>Paenibacillus</taxon>
    </lineage>
</organism>
<dbReference type="STRING" id="1324314.BVG16_04505"/>
<dbReference type="GO" id="GO:0042802">
    <property type="term" value="F:identical protein binding"/>
    <property type="evidence" value="ECO:0007669"/>
    <property type="project" value="UniProtKB-ARBA"/>
</dbReference>
<evidence type="ECO:0000256" key="3">
    <source>
        <dbReference type="ARBA" id="ARBA00022679"/>
    </source>
</evidence>
<comment type="caution">
    <text evidence="10">The sequence shown here is derived from an EMBL/GenBank/DDBJ whole genome shotgun (WGS) entry which is preliminary data.</text>
</comment>
<dbReference type="FunFam" id="3.40.50.300:FF:000527">
    <property type="entry name" value="Tyrosine-protein kinase etk"/>
    <property type="match status" value="1"/>
</dbReference>
<dbReference type="SUPFAM" id="SSF52540">
    <property type="entry name" value="P-loop containing nucleoside triphosphate hydrolases"/>
    <property type="match status" value="1"/>
</dbReference>
<evidence type="ECO:0000256" key="8">
    <source>
        <dbReference type="ARBA" id="ARBA00051245"/>
    </source>
</evidence>
<dbReference type="PANTHER" id="PTHR32309:SF13">
    <property type="entry name" value="FERRIC ENTEROBACTIN TRANSPORT PROTEIN FEPE"/>
    <property type="match status" value="1"/>
</dbReference>
<evidence type="ECO:0000313" key="11">
    <source>
        <dbReference type="Proteomes" id="UP000190188"/>
    </source>
</evidence>
<keyword evidence="6" id="KW-0067">ATP-binding</keyword>
<feature type="domain" description="AAA" evidence="9">
    <location>
        <begin position="40"/>
        <end position="181"/>
    </location>
</feature>
<evidence type="ECO:0000256" key="5">
    <source>
        <dbReference type="ARBA" id="ARBA00022777"/>
    </source>
</evidence>
<evidence type="ECO:0000256" key="6">
    <source>
        <dbReference type="ARBA" id="ARBA00022840"/>
    </source>
</evidence>
<dbReference type="OrthoDB" id="9794577at2"/>
<comment type="catalytic activity">
    <reaction evidence="8">
        <text>L-tyrosyl-[protein] + ATP = O-phospho-L-tyrosyl-[protein] + ADP + H(+)</text>
        <dbReference type="Rhea" id="RHEA:10596"/>
        <dbReference type="Rhea" id="RHEA-COMP:10136"/>
        <dbReference type="Rhea" id="RHEA-COMP:20101"/>
        <dbReference type="ChEBI" id="CHEBI:15378"/>
        <dbReference type="ChEBI" id="CHEBI:30616"/>
        <dbReference type="ChEBI" id="CHEBI:46858"/>
        <dbReference type="ChEBI" id="CHEBI:61978"/>
        <dbReference type="ChEBI" id="CHEBI:456216"/>
        <dbReference type="EC" id="2.7.10.2"/>
    </reaction>
</comment>
<dbReference type="GO" id="GO:0005524">
    <property type="term" value="F:ATP binding"/>
    <property type="evidence" value="ECO:0007669"/>
    <property type="project" value="UniProtKB-KW"/>
</dbReference>